<dbReference type="Proteomes" id="UP000683360">
    <property type="component" value="Unassembled WGS sequence"/>
</dbReference>
<protein>
    <submittedName>
        <fullName evidence="2">Uncharacterized protein</fullName>
    </submittedName>
</protein>
<feature type="transmembrane region" description="Helical" evidence="1">
    <location>
        <begin position="943"/>
        <end position="962"/>
    </location>
</feature>
<sequence length="1406" mass="149985">MEKKEALGFLHHRVKRGLGEECREGCSWEEVIEVYEPNTAKSVSIMERGGEREVSSPTLQGKERTGVKRGLGADCNEGCSWEEVIEVYEPNTARSVRIMERGGGEGGVFTCITGKEDWKSYLLNWNCGPLNCPAGCYTTNHDYSHSDNLAVTCYLEDRGRVSTCLPLRKEKLKLHLTAVGTIQYEREWLEILGPTKKIPEVYTHCDRKGNPSACEIYYSDDVQITRAGDIRQGTGTCTAVDVCSGCNDGFYGGDKYCYMAVTMASMVEINTVTGTGTCTAIDVCSGCNNGFYGGDKYCYRYWYMYRVDVCSGYCNNGFYGGDKDCYSTGTCTAVDVCSGCNDGFYGGDKYCYNYCTCTAPLMFVVAVTMASMVTGTCNAVDVCSGCNDGFYGGDKHRYSKYFSTTEHTTKYRHTHRRADVCSGCNDGFYGGDKILLHNNAIYDRGTCTAVDVCSGCNDGFYGDDKHCYSGCNDGFYGGDKHCYSGVLASVTMNMQDRVLAHVLPLTFVGAVTMATMVGINTVTGTGTCTAVDDFVVAVMMASMVEINTVTGTGTCTSVDVVMAVTMASMSGDKDCYRVLVSNNVIYDRVLGTGTCTAVDVCSVCNDGFYGGDKYCYSKYFVSNNVIYDRDLVHVLLLTFVVVVTMATMGTGTCTPIDACMAVTMASMVEINTVTGTAHVPVDVCSGCNDGFYGEIKTVTGTGTCTAVDVCSGCNNGYYGGDKYCYRSGTCTAVDVCSGCNDGFYGGDKYCYMAVDKWLHYGGDKDCCGSKYFASNNVIYDRDTGTCTATVDVCCSGCNNGFYGGDKYYYMAVTMASMVEINTVTGTGTCTAVDVCSGCNDGFYGGDKYCYSKYLVSNNVIYDRVLVHVLLLTFVVAVTMASMVEINTVTGTGTCTAVDVCSGCNDGFYGGDKYCYSTGTCTAVDVCSGCNDGFYGGDKYCYRALAHVLLLTFVVAVTMASMVEINTVTGTGTCTAVDACSGCNDGFYGGDKDCYNRALAHVPLTIDENGYGGDKYCYMAVTNGFYGGINTDTGTGTCTAVDVCSGCKDASMVEINTVTGTGTCTAVDVCSGYAVASMVEINTVIGTGTCTAVDVCSGCNDEAMVGINTVTKVLAHVLLLMSVLAVMMASMVEINTVIVSTCQQQCNIRQGTGTCTLLMLVVAVMMASMVEINTVTGTGTCTAVDVCSGCNDGFYGGINTVTQVPVRKQCNIRQSTGTCTAADVCSGCNDGSYGGDKHCSQVLVHAPLLNVCSGCNDGFYGGDKYCYMAATMASMVEINTVTVSTCQQQCNIRQAPVHVLLLTFVVAVTMASMVEINTVTVSTLSATNATYLLRTGLVHVPLLTFVVAVTMASMVEINTVTVSTCQQQCNIRQGTGTCWAVDVCSGCNDGFYGGDKYCYSKHLSVTM</sequence>
<feature type="transmembrane region" description="Helical" evidence="1">
    <location>
        <begin position="1150"/>
        <end position="1169"/>
    </location>
</feature>
<keyword evidence="1" id="KW-0812">Transmembrane</keyword>
<gene>
    <name evidence="2" type="ORF">MEDL_47646</name>
</gene>
<comment type="caution">
    <text evidence="2">The sequence shown here is derived from an EMBL/GenBank/DDBJ whole genome shotgun (WGS) entry which is preliminary data.</text>
</comment>
<feature type="transmembrane region" description="Helical" evidence="1">
    <location>
        <begin position="864"/>
        <end position="883"/>
    </location>
</feature>
<dbReference type="PANTHER" id="PTHR23275">
    <property type="entry name" value="CABRIOLET.-RELATED"/>
    <property type="match status" value="1"/>
</dbReference>
<name>A0A8S3TXC5_MYTED</name>
<keyword evidence="3" id="KW-1185">Reference proteome</keyword>
<dbReference type="InterPro" id="IPR009030">
    <property type="entry name" value="Growth_fac_rcpt_cys_sf"/>
</dbReference>
<organism evidence="2 3">
    <name type="scientific">Mytilus edulis</name>
    <name type="common">Blue mussel</name>
    <dbReference type="NCBI Taxonomy" id="6550"/>
    <lineage>
        <taxon>Eukaryota</taxon>
        <taxon>Metazoa</taxon>
        <taxon>Spiralia</taxon>
        <taxon>Lophotrochozoa</taxon>
        <taxon>Mollusca</taxon>
        <taxon>Bivalvia</taxon>
        <taxon>Autobranchia</taxon>
        <taxon>Pteriomorphia</taxon>
        <taxon>Mytilida</taxon>
        <taxon>Mytiloidea</taxon>
        <taxon>Mytilidae</taxon>
        <taxon>Mytilinae</taxon>
        <taxon>Mytilus</taxon>
    </lineage>
</organism>
<evidence type="ECO:0000256" key="1">
    <source>
        <dbReference type="SAM" id="Phobius"/>
    </source>
</evidence>
<evidence type="ECO:0000313" key="3">
    <source>
        <dbReference type="Proteomes" id="UP000683360"/>
    </source>
</evidence>
<dbReference type="InterPro" id="IPR052798">
    <property type="entry name" value="Giardia_VSA"/>
</dbReference>
<proteinExistence type="predicted"/>
<evidence type="ECO:0000313" key="2">
    <source>
        <dbReference type="EMBL" id="CAG2235059.1"/>
    </source>
</evidence>
<dbReference type="PANTHER" id="PTHR23275:SF100">
    <property type="entry name" value="EGF-LIKE DOMAIN-CONTAINING PROTEIN"/>
    <property type="match status" value="1"/>
</dbReference>
<keyword evidence="1" id="KW-1133">Transmembrane helix</keyword>
<feature type="transmembrane region" description="Helical" evidence="1">
    <location>
        <begin position="1112"/>
        <end position="1138"/>
    </location>
</feature>
<keyword evidence="1" id="KW-0472">Membrane</keyword>
<dbReference type="EMBL" id="CAJPWZ010002301">
    <property type="protein sequence ID" value="CAG2235059.1"/>
    <property type="molecule type" value="Genomic_DNA"/>
</dbReference>
<reference evidence="2" key="1">
    <citation type="submission" date="2021-03" db="EMBL/GenBank/DDBJ databases">
        <authorList>
            <person name="Bekaert M."/>
        </authorList>
    </citation>
    <scope>NUCLEOTIDE SEQUENCE</scope>
</reference>
<accession>A0A8S3TXC5</accession>
<dbReference type="SUPFAM" id="SSF57184">
    <property type="entry name" value="Growth factor receptor domain"/>
    <property type="match status" value="1"/>
</dbReference>
<feature type="transmembrane region" description="Helical" evidence="1">
    <location>
        <begin position="1330"/>
        <end position="1354"/>
    </location>
</feature>
<feature type="transmembrane region" description="Helical" evidence="1">
    <location>
        <begin position="1296"/>
        <end position="1318"/>
    </location>
</feature>